<organism evidence="2 3">
    <name type="scientific">Haloarchaeobius iranensis</name>
    <dbReference type="NCBI Taxonomy" id="996166"/>
    <lineage>
        <taxon>Archaea</taxon>
        <taxon>Methanobacteriati</taxon>
        <taxon>Methanobacteriota</taxon>
        <taxon>Stenosarchaea group</taxon>
        <taxon>Halobacteria</taxon>
        <taxon>Halobacteriales</taxon>
        <taxon>Halorubellaceae</taxon>
        <taxon>Haloarchaeobius</taxon>
    </lineage>
</organism>
<evidence type="ECO:0000256" key="1">
    <source>
        <dbReference type="SAM" id="Phobius"/>
    </source>
</evidence>
<keyword evidence="1" id="KW-1133">Transmembrane helix</keyword>
<dbReference type="RefSeq" id="WP_139172389.1">
    <property type="nucleotide sequence ID" value="NZ_FNIA01000030.1"/>
</dbReference>
<proteinExistence type="predicted"/>
<keyword evidence="1" id="KW-0812">Transmembrane</keyword>
<dbReference type="AlphaFoldDB" id="A0A1H0AV22"/>
<dbReference type="EMBL" id="FNIA01000030">
    <property type="protein sequence ID" value="SDN36996.1"/>
    <property type="molecule type" value="Genomic_DNA"/>
</dbReference>
<feature type="transmembrane region" description="Helical" evidence="1">
    <location>
        <begin position="45"/>
        <end position="65"/>
    </location>
</feature>
<keyword evidence="1" id="KW-0472">Membrane</keyword>
<reference evidence="2 3" key="1">
    <citation type="submission" date="2016-10" db="EMBL/GenBank/DDBJ databases">
        <authorList>
            <person name="de Groot N.N."/>
        </authorList>
    </citation>
    <scope>NUCLEOTIDE SEQUENCE [LARGE SCALE GENOMIC DNA]</scope>
    <source>
        <strain evidence="3">EB21,IBRC-M 10013,KCTC 4048</strain>
    </source>
</reference>
<evidence type="ECO:0000313" key="2">
    <source>
        <dbReference type="EMBL" id="SDN36996.1"/>
    </source>
</evidence>
<accession>A0A1H0AV22</accession>
<protein>
    <submittedName>
        <fullName evidence="2">Uncharacterized protein</fullName>
    </submittedName>
</protein>
<dbReference type="Proteomes" id="UP000199370">
    <property type="component" value="Unassembled WGS sequence"/>
</dbReference>
<name>A0A1H0AV22_9EURY</name>
<keyword evidence="3" id="KW-1185">Reference proteome</keyword>
<evidence type="ECO:0000313" key="3">
    <source>
        <dbReference type="Proteomes" id="UP000199370"/>
    </source>
</evidence>
<gene>
    <name evidence="2" type="ORF">SAMN05192554_1307</name>
</gene>
<feature type="transmembrane region" description="Helical" evidence="1">
    <location>
        <begin position="77"/>
        <end position="100"/>
    </location>
</feature>
<sequence>MRRHRTVSLVGVGLLALGTWRPWLRPRPAQEAGPLVYLPGMGSGLEYYGFPLLVWSGLVTLGLLARPDSQFTTTAAVVTGCAGSLAAAVELSSLLGSHYYVPAAGLYLTAVGSTLLVVSSGYPALVTSDGREPQ</sequence>
<feature type="transmembrane region" description="Helical" evidence="1">
    <location>
        <begin position="106"/>
        <end position="125"/>
    </location>
</feature>